<accession>A0AAE1CWJ8</accession>
<protein>
    <submittedName>
        <fullName evidence="1">Uncharacterized protein</fullName>
    </submittedName>
</protein>
<gene>
    <name evidence="1" type="ORF">RRG08_011021</name>
</gene>
<evidence type="ECO:0000313" key="2">
    <source>
        <dbReference type="Proteomes" id="UP001283361"/>
    </source>
</evidence>
<organism evidence="1 2">
    <name type="scientific">Elysia crispata</name>
    <name type="common">lettuce slug</name>
    <dbReference type="NCBI Taxonomy" id="231223"/>
    <lineage>
        <taxon>Eukaryota</taxon>
        <taxon>Metazoa</taxon>
        <taxon>Spiralia</taxon>
        <taxon>Lophotrochozoa</taxon>
        <taxon>Mollusca</taxon>
        <taxon>Gastropoda</taxon>
        <taxon>Heterobranchia</taxon>
        <taxon>Euthyneura</taxon>
        <taxon>Panpulmonata</taxon>
        <taxon>Sacoglossa</taxon>
        <taxon>Placobranchoidea</taxon>
        <taxon>Plakobranchidae</taxon>
        <taxon>Elysia</taxon>
    </lineage>
</organism>
<dbReference type="Proteomes" id="UP001283361">
    <property type="component" value="Unassembled WGS sequence"/>
</dbReference>
<proteinExistence type="predicted"/>
<dbReference type="AlphaFoldDB" id="A0AAE1CWJ8"/>
<keyword evidence="2" id="KW-1185">Reference proteome</keyword>
<dbReference type="EMBL" id="JAWDGP010006410">
    <property type="protein sequence ID" value="KAK3741638.1"/>
    <property type="molecule type" value="Genomic_DNA"/>
</dbReference>
<reference evidence="1" key="1">
    <citation type="journal article" date="2023" name="G3 (Bethesda)">
        <title>A reference genome for the long-term kleptoplast-retaining sea slug Elysia crispata morphotype clarki.</title>
        <authorList>
            <person name="Eastman K.E."/>
            <person name="Pendleton A.L."/>
            <person name="Shaikh M.A."/>
            <person name="Suttiyut T."/>
            <person name="Ogas R."/>
            <person name="Tomko P."/>
            <person name="Gavelis G."/>
            <person name="Widhalm J.R."/>
            <person name="Wisecaver J.H."/>
        </authorList>
    </citation>
    <scope>NUCLEOTIDE SEQUENCE</scope>
    <source>
        <strain evidence="1">ECLA1</strain>
    </source>
</reference>
<sequence>MPLHYASPPTSSMRVTQGRLFTLHVVLQTSIERAVCVEISSPDLTRFAGGRSSAQPSLAKTLPEPGLGRNLRVI</sequence>
<comment type="caution">
    <text evidence="1">The sequence shown here is derived from an EMBL/GenBank/DDBJ whole genome shotgun (WGS) entry which is preliminary data.</text>
</comment>
<evidence type="ECO:0000313" key="1">
    <source>
        <dbReference type="EMBL" id="KAK3741638.1"/>
    </source>
</evidence>
<name>A0AAE1CWJ8_9GAST</name>